<keyword evidence="2" id="KW-0472">Membrane</keyword>
<keyword evidence="2" id="KW-0812">Transmembrane</keyword>
<name>A0AAD4MQN4_9BILA</name>
<evidence type="ECO:0000256" key="1">
    <source>
        <dbReference type="SAM" id="MobiDB-lite"/>
    </source>
</evidence>
<evidence type="ECO:0000313" key="4">
    <source>
        <dbReference type="Proteomes" id="UP001201812"/>
    </source>
</evidence>
<keyword evidence="2" id="KW-1133">Transmembrane helix</keyword>
<keyword evidence="4" id="KW-1185">Reference proteome</keyword>
<protein>
    <submittedName>
        <fullName evidence="3">Uncharacterized protein</fullName>
    </submittedName>
</protein>
<evidence type="ECO:0000256" key="2">
    <source>
        <dbReference type="SAM" id="Phobius"/>
    </source>
</evidence>
<sequence>MTVGNSGHSTLQIKSHFAGESFDLDAPPDAPTRTNIRTIYVGAPTDNRARSSRTIVLIGEEGFLRGHDRDLSSLVDFMCNLFYEVNFESDFRYKIANERFDQSTPQRPVIKYVFNEAKMSFRPVVIAISLPPATLHSMDIGELLGQSLPSNTELHSIVFVIPAKTQTSSLPLWLDKLRPGLFNQAGSLAVLISRSESEMDSAVYLLRRTGGNVSTHQRQQFSVFRTNTKDLFTKPTAEQVERYHQQQSWNLTSENLRKYFLLVACLLPLNLPEITSMPAATSTPTLGVEPTMTTPLSPDSAIASLESSTGRYSARDRGAGASQTESPCSPPATGPVFPISARPTALGPAFTAKLVREEPSAIIGLPQSEKETLTSETVKRVICEQDSRYIVKEVEQIIRRGIGSKSDSIQFEGKESESRLNVSKGTKEARKENVVEKVNWDAADIRLRVLDLLRRYTYDPVSRTYKLRFEHQIKVIESTSHSTSGDNVTPLRNSQSFSDFGSVFGRPYDQSEIKIEEGNGASGIVDARPRESQSARISIRNNYKREERRDEEPLFQQKASSGSVPDLDFSQLLSTAPMGSTRLRISVPPPGARSTEPLNGSRTNLTRRAFERHSASRKPVHSGARRGVRQIITKSSENLTASQRVAPLRSSGIASPSNGAIARPAIIQAEEGSNRLVGPELSGEMLKELLKPLSGQQMPTVTHFEYFGKADEQQRAPLLMNGIHPQDPSEMAFYDKNRPQNGLNASWVHLKRSNETPRENRRIVRIRTPTLPAGSAISRPIRKGEFSLKDYCYYLFIPFLLILMGVAGVIAVVHYI</sequence>
<feature type="region of interest" description="Disordered" evidence="1">
    <location>
        <begin position="308"/>
        <end position="332"/>
    </location>
</feature>
<feature type="transmembrane region" description="Helical" evidence="2">
    <location>
        <begin position="793"/>
        <end position="815"/>
    </location>
</feature>
<reference evidence="3" key="1">
    <citation type="submission" date="2022-01" db="EMBL/GenBank/DDBJ databases">
        <title>Genome Sequence Resource for Two Populations of Ditylenchus destructor, the Migratory Endoparasitic Phytonematode.</title>
        <authorList>
            <person name="Zhang H."/>
            <person name="Lin R."/>
            <person name="Xie B."/>
        </authorList>
    </citation>
    <scope>NUCLEOTIDE SEQUENCE</scope>
    <source>
        <strain evidence="3">BazhouSP</strain>
    </source>
</reference>
<comment type="caution">
    <text evidence="3">The sequence shown here is derived from an EMBL/GenBank/DDBJ whole genome shotgun (WGS) entry which is preliminary data.</text>
</comment>
<accession>A0AAD4MQN4</accession>
<evidence type="ECO:0000313" key="3">
    <source>
        <dbReference type="EMBL" id="KAI1702881.1"/>
    </source>
</evidence>
<dbReference type="Proteomes" id="UP001201812">
    <property type="component" value="Unassembled WGS sequence"/>
</dbReference>
<feature type="compositionally biased region" description="Basic residues" evidence="1">
    <location>
        <begin position="615"/>
        <end position="626"/>
    </location>
</feature>
<dbReference type="EMBL" id="JAKKPZ010000091">
    <property type="protein sequence ID" value="KAI1702881.1"/>
    <property type="molecule type" value="Genomic_DNA"/>
</dbReference>
<feature type="compositionally biased region" description="Polar residues" evidence="1">
    <location>
        <begin position="596"/>
        <end position="606"/>
    </location>
</feature>
<feature type="compositionally biased region" description="Basic and acidic residues" evidence="1">
    <location>
        <begin position="543"/>
        <end position="552"/>
    </location>
</feature>
<organism evidence="3 4">
    <name type="scientific">Ditylenchus destructor</name>
    <dbReference type="NCBI Taxonomy" id="166010"/>
    <lineage>
        <taxon>Eukaryota</taxon>
        <taxon>Metazoa</taxon>
        <taxon>Ecdysozoa</taxon>
        <taxon>Nematoda</taxon>
        <taxon>Chromadorea</taxon>
        <taxon>Rhabditida</taxon>
        <taxon>Tylenchina</taxon>
        <taxon>Tylenchomorpha</taxon>
        <taxon>Sphaerularioidea</taxon>
        <taxon>Anguinidae</taxon>
        <taxon>Anguininae</taxon>
        <taxon>Ditylenchus</taxon>
    </lineage>
</organism>
<gene>
    <name evidence="3" type="ORF">DdX_15212</name>
</gene>
<dbReference type="AlphaFoldDB" id="A0AAD4MQN4"/>
<proteinExistence type="predicted"/>
<feature type="region of interest" description="Disordered" evidence="1">
    <location>
        <begin position="515"/>
        <end position="626"/>
    </location>
</feature>